<dbReference type="EMBL" id="VDEP01000311">
    <property type="protein sequence ID" value="KAA1105186.1"/>
    <property type="molecule type" value="Genomic_DNA"/>
</dbReference>
<evidence type="ECO:0000313" key="1">
    <source>
        <dbReference type="EMBL" id="KAA1105186.1"/>
    </source>
</evidence>
<dbReference type="AlphaFoldDB" id="A0A5B0PVU8"/>
<proteinExistence type="predicted"/>
<organism evidence="1 2">
    <name type="scientific">Puccinia graminis f. sp. tritici</name>
    <dbReference type="NCBI Taxonomy" id="56615"/>
    <lineage>
        <taxon>Eukaryota</taxon>
        <taxon>Fungi</taxon>
        <taxon>Dikarya</taxon>
        <taxon>Basidiomycota</taxon>
        <taxon>Pucciniomycotina</taxon>
        <taxon>Pucciniomycetes</taxon>
        <taxon>Pucciniales</taxon>
        <taxon>Pucciniaceae</taxon>
        <taxon>Puccinia</taxon>
    </lineage>
</organism>
<reference evidence="1 2" key="1">
    <citation type="submission" date="2019-05" db="EMBL/GenBank/DDBJ databases">
        <title>Emergence of the Ug99 lineage of the wheat stem rust pathogen through somatic hybridization.</title>
        <authorList>
            <person name="Li F."/>
            <person name="Upadhyaya N.M."/>
            <person name="Sperschneider J."/>
            <person name="Matny O."/>
            <person name="Nguyen-Phuc H."/>
            <person name="Mago R."/>
            <person name="Raley C."/>
            <person name="Miller M.E."/>
            <person name="Silverstein K.A.T."/>
            <person name="Henningsen E."/>
            <person name="Hirsch C.D."/>
            <person name="Visser B."/>
            <person name="Pretorius Z.A."/>
            <person name="Steffenson B.J."/>
            <person name="Schwessinger B."/>
            <person name="Dodds P.N."/>
            <person name="Figueroa M."/>
        </authorList>
    </citation>
    <scope>NUCLEOTIDE SEQUENCE [LARGE SCALE GENOMIC DNA]</scope>
    <source>
        <strain evidence="1 2">Ug99</strain>
    </source>
</reference>
<accession>A0A5B0PVU8</accession>
<dbReference type="Proteomes" id="UP000325313">
    <property type="component" value="Unassembled WGS sequence"/>
</dbReference>
<comment type="caution">
    <text evidence="1">The sequence shown here is derived from an EMBL/GenBank/DDBJ whole genome shotgun (WGS) entry which is preliminary data.</text>
</comment>
<evidence type="ECO:0000313" key="2">
    <source>
        <dbReference type="Proteomes" id="UP000325313"/>
    </source>
</evidence>
<sequence length="70" mass="7319">MGVGARSVGYQGSCSLYCEIHHYYDGDSCGCKQLCSSPRSSTGATDTLIPVGVVDAMRCRAGLIAPAYDP</sequence>
<name>A0A5B0PVU8_PUCGR</name>
<gene>
    <name evidence="1" type="ORF">PGTUg99_008406</name>
</gene>
<protein>
    <submittedName>
        <fullName evidence="1">Uncharacterized protein</fullName>
    </submittedName>
</protein>